<accession>A0A183SQU0</accession>
<evidence type="ECO:0000313" key="3">
    <source>
        <dbReference type="Proteomes" id="UP000275846"/>
    </source>
</evidence>
<organism evidence="4">
    <name type="scientific">Schistocephalus solidus</name>
    <name type="common">Tapeworm</name>
    <dbReference type="NCBI Taxonomy" id="70667"/>
    <lineage>
        <taxon>Eukaryota</taxon>
        <taxon>Metazoa</taxon>
        <taxon>Spiralia</taxon>
        <taxon>Lophotrochozoa</taxon>
        <taxon>Platyhelminthes</taxon>
        <taxon>Cestoda</taxon>
        <taxon>Eucestoda</taxon>
        <taxon>Diphyllobothriidea</taxon>
        <taxon>Diphyllobothriidae</taxon>
        <taxon>Schistocephalus</taxon>
    </lineage>
</organism>
<feature type="compositionally biased region" description="Basic and acidic residues" evidence="1">
    <location>
        <begin position="162"/>
        <end position="171"/>
    </location>
</feature>
<dbReference type="AlphaFoldDB" id="A0A183SQU0"/>
<proteinExistence type="predicted"/>
<evidence type="ECO:0000256" key="1">
    <source>
        <dbReference type="SAM" id="MobiDB-lite"/>
    </source>
</evidence>
<evidence type="ECO:0000313" key="2">
    <source>
        <dbReference type="EMBL" id="VDL92973.1"/>
    </source>
</evidence>
<reference evidence="2 3" key="2">
    <citation type="submission" date="2018-11" db="EMBL/GenBank/DDBJ databases">
        <authorList>
            <consortium name="Pathogen Informatics"/>
        </authorList>
    </citation>
    <scope>NUCLEOTIDE SEQUENCE [LARGE SCALE GENOMIC DNA]</scope>
    <source>
        <strain evidence="2 3">NST_G2</strain>
    </source>
</reference>
<feature type="compositionally biased region" description="Low complexity" evidence="1">
    <location>
        <begin position="172"/>
        <end position="188"/>
    </location>
</feature>
<feature type="region of interest" description="Disordered" evidence="1">
    <location>
        <begin position="237"/>
        <end position="260"/>
    </location>
</feature>
<feature type="region of interest" description="Disordered" evidence="1">
    <location>
        <begin position="162"/>
        <end position="218"/>
    </location>
</feature>
<dbReference type="Proteomes" id="UP000275846">
    <property type="component" value="Unassembled WGS sequence"/>
</dbReference>
<gene>
    <name evidence="2" type="ORF">SSLN_LOCUS6588</name>
</gene>
<reference evidence="4" key="1">
    <citation type="submission" date="2016-06" db="UniProtKB">
        <authorList>
            <consortium name="WormBaseParasite"/>
        </authorList>
    </citation>
    <scope>IDENTIFICATION</scope>
</reference>
<keyword evidence="3" id="KW-1185">Reference proteome</keyword>
<dbReference type="EMBL" id="UYSU01033761">
    <property type="protein sequence ID" value="VDL92973.1"/>
    <property type="molecule type" value="Genomic_DNA"/>
</dbReference>
<dbReference type="OrthoDB" id="10593583at2759"/>
<name>A0A183SQU0_SCHSO</name>
<sequence>MMAAVAAANYAASRLAYCSRDEPTVDNMGCCDGRWMNRRPGTVETHRPWENTLHDAVPRNEVRPTPELSCSLMNAVSGGEGTRTPVRDAGQSTGPYQSGSCLSTSAAYLSAYFSGLPNMMSLRATDGSTTCYPNLPSISAYSYPSGQAENLTTIPRSWSRDQALREAERRSGFSSASSSSSVQGGVSEPNFYVNRHLGNSSDGEDVNDPEGCLADQATSPRKPMYLAFSKAHGPALLSTTTYSSSSPPSTASPPASSTAG</sequence>
<protein>
    <submittedName>
        <fullName evidence="4">OAR domain-containing protein</fullName>
    </submittedName>
</protein>
<evidence type="ECO:0000313" key="4">
    <source>
        <dbReference type="WBParaSite" id="SSLN_0000679701-mRNA-1"/>
    </source>
</evidence>
<dbReference type="WBParaSite" id="SSLN_0000679701-mRNA-1">
    <property type="protein sequence ID" value="SSLN_0000679701-mRNA-1"/>
    <property type="gene ID" value="SSLN_0000679701"/>
</dbReference>